<feature type="region of interest" description="Disordered" evidence="1">
    <location>
        <begin position="1"/>
        <end position="34"/>
    </location>
</feature>
<keyword evidence="4" id="KW-1185">Reference proteome</keyword>
<feature type="domain" description="Methyltransferase" evidence="2">
    <location>
        <begin position="68"/>
        <end position="158"/>
    </location>
</feature>
<dbReference type="SUPFAM" id="SSF53335">
    <property type="entry name" value="S-adenosyl-L-methionine-dependent methyltransferases"/>
    <property type="match status" value="1"/>
</dbReference>
<comment type="caution">
    <text evidence="3">The sequence shown here is derived from an EMBL/GenBank/DDBJ whole genome shotgun (WGS) entry which is preliminary data.</text>
</comment>
<feature type="compositionally biased region" description="Polar residues" evidence="1">
    <location>
        <begin position="1"/>
        <end position="11"/>
    </location>
</feature>
<name>A0A7Z0EAN2_9MICC</name>
<evidence type="ECO:0000256" key="1">
    <source>
        <dbReference type="SAM" id="MobiDB-lite"/>
    </source>
</evidence>
<gene>
    <name evidence="3" type="ORF">HNR11_002577</name>
</gene>
<dbReference type="Gene3D" id="3.40.50.150">
    <property type="entry name" value="Vaccinia Virus protein VP39"/>
    <property type="match status" value="1"/>
</dbReference>
<accession>A0A7Z0EAN2</accession>
<proteinExistence type="predicted"/>
<dbReference type="Pfam" id="PF13649">
    <property type="entry name" value="Methyltransf_25"/>
    <property type="match status" value="1"/>
</dbReference>
<evidence type="ECO:0000313" key="3">
    <source>
        <dbReference type="EMBL" id="NYJ18043.1"/>
    </source>
</evidence>
<dbReference type="EMBL" id="JACCFQ010000001">
    <property type="protein sequence ID" value="NYJ18043.1"/>
    <property type="molecule type" value="Genomic_DNA"/>
</dbReference>
<sequence>MDARSAGSQNGDRMVTRPVPADWLGQRRRADHQAREKAAPLLETLLDRLHALLPAAADSTTASASVHVIDVGAGTGSNQAWLAPRLSVPQHWTLLDHDADLLEVAAEDPAAAGPIQTTRVLGTIEDLPGMTQGDAVELVTCSALLDLLSPREAELLADSIAGSIAGSGVNHVAALLSLTVTGAVEISPGHTDDAVIAQAFDAHQRRDGLLGPDAAGTVAQLLRERGAEVTLIGTDWTLDAGDAALIRRYLSDRADVAVEHDPSLAGPAQEWLAAREEQLDRGELEVTVGHLDLLSLPGTSTR</sequence>
<organism evidence="3 4">
    <name type="scientific">Nesterenkonia sandarakina</name>
    <dbReference type="NCBI Taxonomy" id="272918"/>
    <lineage>
        <taxon>Bacteria</taxon>
        <taxon>Bacillati</taxon>
        <taxon>Actinomycetota</taxon>
        <taxon>Actinomycetes</taxon>
        <taxon>Micrococcales</taxon>
        <taxon>Micrococcaceae</taxon>
        <taxon>Nesterenkonia</taxon>
    </lineage>
</organism>
<protein>
    <recommendedName>
        <fullName evidence="2">Methyltransferase domain-containing protein</fullName>
    </recommendedName>
</protein>
<reference evidence="3 4" key="1">
    <citation type="submission" date="2020-07" db="EMBL/GenBank/DDBJ databases">
        <title>Sequencing the genomes of 1000 actinobacteria strains.</title>
        <authorList>
            <person name="Klenk H.-P."/>
        </authorList>
    </citation>
    <scope>NUCLEOTIDE SEQUENCE [LARGE SCALE GENOMIC DNA]</scope>
    <source>
        <strain evidence="3 4">DSM 15664</strain>
    </source>
</reference>
<dbReference type="RefSeq" id="WP_179442730.1">
    <property type="nucleotide sequence ID" value="NZ_BAAALK010000007.1"/>
</dbReference>
<dbReference type="AlphaFoldDB" id="A0A7Z0EAN2"/>
<evidence type="ECO:0000259" key="2">
    <source>
        <dbReference type="Pfam" id="PF13649"/>
    </source>
</evidence>
<dbReference type="InterPro" id="IPR041698">
    <property type="entry name" value="Methyltransf_25"/>
</dbReference>
<dbReference type="InterPro" id="IPR029063">
    <property type="entry name" value="SAM-dependent_MTases_sf"/>
</dbReference>
<evidence type="ECO:0000313" key="4">
    <source>
        <dbReference type="Proteomes" id="UP000560069"/>
    </source>
</evidence>
<dbReference type="Proteomes" id="UP000560069">
    <property type="component" value="Unassembled WGS sequence"/>
</dbReference>